<sequence length="252" mass="28266">MKVLPCSTLTLLLLILGIAYAIPPLSGTSPPRTAANSKHPAALSATPSQPAAKLATGSSTLPEEVESERSELPSSLTALRVSFARRYHDLHSAQVARQSEIHQQHPLERQLRQKDMEMHFLKLTHPEHWEAQREHLTAINALRRAGYRFGPQSDPGLHVPLGTPWDFLHYGPYPASRLAELESRDLLKVGNELRWELENAVKALDGQSYVDSMGRATEEPQLVYTDDPDLLHTATEYFSQKLQSALQRKPRF</sequence>
<evidence type="ECO:0000256" key="2">
    <source>
        <dbReference type="SAM" id="SignalP"/>
    </source>
</evidence>
<evidence type="ECO:0000256" key="1">
    <source>
        <dbReference type="SAM" id="MobiDB-lite"/>
    </source>
</evidence>
<protein>
    <submittedName>
        <fullName evidence="3">Uncharacterized protein</fullName>
    </submittedName>
</protein>
<keyword evidence="2" id="KW-0732">Signal</keyword>
<dbReference type="AlphaFoldDB" id="A0A4U7KSS3"/>
<dbReference type="Proteomes" id="UP000306050">
    <property type="component" value="Chromosome SGRAM_20"/>
</dbReference>
<organism evidence="3 4">
    <name type="scientific">Sporisorium graminicola</name>
    <dbReference type="NCBI Taxonomy" id="280036"/>
    <lineage>
        <taxon>Eukaryota</taxon>
        <taxon>Fungi</taxon>
        <taxon>Dikarya</taxon>
        <taxon>Basidiomycota</taxon>
        <taxon>Ustilaginomycotina</taxon>
        <taxon>Ustilaginomycetes</taxon>
        <taxon>Ustilaginales</taxon>
        <taxon>Ustilaginaceae</taxon>
        <taxon>Sporisorium</taxon>
    </lineage>
</organism>
<keyword evidence="4" id="KW-1185">Reference proteome</keyword>
<accession>A0A4U7KSS3</accession>
<gene>
    <name evidence="3" type="ORF">EX895_003216</name>
</gene>
<dbReference type="EMBL" id="SRRM01000012">
    <property type="protein sequence ID" value="TKY87635.1"/>
    <property type="molecule type" value="Genomic_DNA"/>
</dbReference>
<comment type="caution">
    <text evidence="3">The sequence shown here is derived from an EMBL/GenBank/DDBJ whole genome shotgun (WGS) entry which is preliminary data.</text>
</comment>
<dbReference type="OrthoDB" id="2556677at2759"/>
<reference evidence="3 4" key="1">
    <citation type="submission" date="2019-05" db="EMBL/GenBank/DDBJ databases">
        <title>Sporisorium graminicola CBS 10092 draft sequencing and annotation.</title>
        <authorList>
            <person name="Solano-Gonzalez S."/>
            <person name="Caddick M.X."/>
            <person name="Darby A."/>
        </authorList>
    </citation>
    <scope>NUCLEOTIDE SEQUENCE [LARGE SCALE GENOMIC DNA]</scope>
    <source>
        <strain evidence="3 4">CBS 10092</strain>
    </source>
</reference>
<feature type="signal peptide" evidence="2">
    <location>
        <begin position="1"/>
        <end position="21"/>
    </location>
</feature>
<dbReference type="GeneID" id="40726111"/>
<proteinExistence type="predicted"/>
<evidence type="ECO:0000313" key="4">
    <source>
        <dbReference type="Proteomes" id="UP000306050"/>
    </source>
</evidence>
<feature type="chain" id="PRO_5020297121" evidence="2">
    <location>
        <begin position="22"/>
        <end position="252"/>
    </location>
</feature>
<dbReference type="RefSeq" id="XP_029739620.1">
    <property type="nucleotide sequence ID" value="XM_029883814.1"/>
</dbReference>
<evidence type="ECO:0000313" key="3">
    <source>
        <dbReference type="EMBL" id="TKY87635.1"/>
    </source>
</evidence>
<name>A0A4U7KSS3_9BASI</name>
<feature type="region of interest" description="Disordered" evidence="1">
    <location>
        <begin position="28"/>
        <end position="71"/>
    </location>
</feature>
<dbReference type="KEGG" id="sgra:EX895_003216"/>